<comment type="caution">
    <text evidence="11">The sequence shown here is derived from an EMBL/GenBank/DDBJ whole genome shotgun (WGS) entry which is preliminary data.</text>
</comment>
<accession>A0A6A9JW78</accession>
<dbReference type="Gene3D" id="1.20.120.260">
    <property type="entry name" value="Virulence factor YopE uncharacterised domain"/>
    <property type="match status" value="1"/>
</dbReference>
<dbReference type="SUPFAM" id="SSF47233">
    <property type="entry name" value="Bacterial GAP domain"/>
    <property type="match status" value="1"/>
</dbReference>
<dbReference type="AlphaFoldDB" id="A0A6A9JW78"/>
<dbReference type="Pfam" id="PF03496">
    <property type="entry name" value="ADPrib_exo_Tox"/>
    <property type="match status" value="1"/>
</dbReference>
<evidence type="ECO:0000256" key="2">
    <source>
        <dbReference type="ARBA" id="ARBA00022468"/>
    </source>
</evidence>
<keyword evidence="7" id="KW-0548">Nucleotidyltransferase</keyword>
<dbReference type="PANTHER" id="PTHR10339:SF25">
    <property type="entry name" value="SECRETED EXOENZYME S"/>
    <property type="match status" value="1"/>
</dbReference>
<feature type="domain" description="Virulence factor YopE GAP" evidence="10">
    <location>
        <begin position="132"/>
        <end position="201"/>
    </location>
</feature>
<gene>
    <name evidence="11" type="ORF">GNQ20_20390</name>
</gene>
<dbReference type="InterPro" id="IPR050999">
    <property type="entry name" value="ADP-ribosyltransferase_ARG"/>
</dbReference>
<dbReference type="Pfam" id="PF03545">
    <property type="entry name" value="YopE"/>
    <property type="match status" value="1"/>
</dbReference>
<keyword evidence="4" id="KW-0800">Toxin</keyword>
<dbReference type="GO" id="GO:0005096">
    <property type="term" value="F:GTPase activator activity"/>
    <property type="evidence" value="ECO:0007669"/>
    <property type="project" value="UniProtKB-KW"/>
</dbReference>
<dbReference type="EMBL" id="WOAJ01000008">
    <property type="protein sequence ID" value="MUI60170.1"/>
    <property type="molecule type" value="Genomic_DNA"/>
</dbReference>
<reference evidence="11" key="1">
    <citation type="submission" date="2019-11" db="EMBL/GenBank/DDBJ databases">
        <title>Genomes of ocular Pseudomonas aeruginosa isolates.</title>
        <authorList>
            <person name="Khan M."/>
            <person name="Rice S.A."/>
            <person name="Willcox M.D.P."/>
            <person name="Stapleton F."/>
        </authorList>
    </citation>
    <scope>NUCLEOTIDE SEQUENCE</scope>
    <source>
        <strain evidence="11">PA206</strain>
    </source>
</reference>
<keyword evidence="3" id="KW-0964">Secreted</keyword>
<keyword evidence="2" id="KW-0343">GTPase activation</keyword>
<evidence type="ECO:0000256" key="1">
    <source>
        <dbReference type="ARBA" id="ARBA00004613"/>
    </source>
</evidence>
<dbReference type="GO" id="GO:0016779">
    <property type="term" value="F:nucleotidyltransferase activity"/>
    <property type="evidence" value="ECO:0007669"/>
    <property type="project" value="UniProtKB-KW"/>
</dbReference>
<dbReference type="InterPro" id="IPR037168">
    <property type="entry name" value="YopE_GAP_dom_sf"/>
</dbReference>
<evidence type="ECO:0000256" key="3">
    <source>
        <dbReference type="ARBA" id="ARBA00022525"/>
    </source>
</evidence>
<dbReference type="GO" id="GO:0005576">
    <property type="term" value="C:extracellular region"/>
    <property type="evidence" value="ECO:0007669"/>
    <property type="project" value="UniProtKB-SubCell"/>
</dbReference>
<evidence type="ECO:0000256" key="7">
    <source>
        <dbReference type="ARBA" id="ARBA00022695"/>
    </source>
</evidence>
<keyword evidence="5" id="KW-0328">Glycosyltransferase</keyword>
<evidence type="ECO:0000313" key="11">
    <source>
        <dbReference type="EMBL" id="MUI60170.1"/>
    </source>
</evidence>
<protein>
    <submittedName>
        <fullName evidence="11">ADP-ribosyltransferase</fullName>
    </submittedName>
</protein>
<dbReference type="CDD" id="cd00219">
    <property type="entry name" value="ToxGAP"/>
    <property type="match status" value="1"/>
</dbReference>
<evidence type="ECO:0000259" key="9">
    <source>
        <dbReference type="Pfam" id="PF03496"/>
    </source>
</evidence>
<dbReference type="GO" id="GO:0090729">
    <property type="term" value="F:toxin activity"/>
    <property type="evidence" value="ECO:0007669"/>
    <property type="project" value="UniProtKB-KW"/>
</dbReference>
<dbReference type="PRINTS" id="PR01372">
    <property type="entry name" value="YERSINIAYOPE"/>
</dbReference>
<proteinExistence type="predicted"/>
<name>A0A6A9JW78_PSEAI</name>
<dbReference type="InterPro" id="IPR003537">
    <property type="entry name" value="YopE-like"/>
</dbReference>
<sequence length="456" mass="48752">MQIQSHQQSPSFVAELPQAASGRLGQIEARQVATPSDVQQLAQRQDVPKGEGLLARLGAALARPFLAIIEWVGKLLGSPAHTATQVPQPSQDAQPALMSSPVVFKQMVLQQALPMTLKGLDKASELATLTAEGLTRDHSRLASGDGALRSLTTALAGIRAGSQIEDSRTQAARLLERNVGGIALQQWGTTGGAASQLVLDASPELRREITDQLHQVMSEVALLRQAVESEVSRVSADKTLADGLVKRFGADAEKYLGRQPGGIHSDAEVMALGLYTGIHYAELNRALRQGQELDAGQKLIDQGMSAAFEKSGEAEQVVKTFRGTRGGDAFNTVEEGQVGHDNGYLSTSLNPGVARSFGQGTISTVFGRSGIDVSEISNYKNEKEILYNKETDMRVLLSASDEQGVTRRVLEEAALGEQSGHSQGLLDALDLATQSERSGEAQEQDVRLRMRGLDLA</sequence>
<dbReference type="Gene3D" id="3.90.176.10">
    <property type="entry name" value="Toxin ADP-ribosyltransferase, Chain A, domain 1"/>
    <property type="match status" value="1"/>
</dbReference>
<evidence type="ECO:0000256" key="5">
    <source>
        <dbReference type="ARBA" id="ARBA00022676"/>
    </source>
</evidence>
<comment type="subcellular location">
    <subcellularLocation>
        <location evidence="1">Secreted</location>
    </subcellularLocation>
</comment>
<evidence type="ECO:0000259" key="10">
    <source>
        <dbReference type="Pfam" id="PF03545"/>
    </source>
</evidence>
<keyword evidence="8" id="KW-0843">Virulence</keyword>
<evidence type="ECO:0000256" key="6">
    <source>
        <dbReference type="ARBA" id="ARBA00022679"/>
    </source>
</evidence>
<evidence type="ECO:0000256" key="4">
    <source>
        <dbReference type="ARBA" id="ARBA00022656"/>
    </source>
</evidence>
<evidence type="ECO:0000256" key="8">
    <source>
        <dbReference type="ARBA" id="ARBA00023026"/>
    </source>
</evidence>
<dbReference type="Gene3D" id="6.10.250.2690">
    <property type="match status" value="1"/>
</dbReference>
<dbReference type="SUPFAM" id="SSF56399">
    <property type="entry name" value="ADP-ribosylation"/>
    <property type="match status" value="1"/>
</dbReference>
<dbReference type="PANTHER" id="PTHR10339">
    <property type="entry name" value="ADP-RIBOSYLTRANSFERASE"/>
    <property type="match status" value="1"/>
</dbReference>
<organism evidence="11">
    <name type="scientific">Pseudomonas aeruginosa</name>
    <dbReference type="NCBI Taxonomy" id="287"/>
    <lineage>
        <taxon>Bacteria</taxon>
        <taxon>Pseudomonadati</taxon>
        <taxon>Pseudomonadota</taxon>
        <taxon>Gammaproteobacteria</taxon>
        <taxon>Pseudomonadales</taxon>
        <taxon>Pseudomonadaceae</taxon>
        <taxon>Pseudomonas</taxon>
    </lineage>
</organism>
<dbReference type="PROSITE" id="PS51996">
    <property type="entry name" value="TR_MART"/>
    <property type="match status" value="1"/>
</dbReference>
<dbReference type="RefSeq" id="WP_155681651.1">
    <property type="nucleotide sequence ID" value="NZ_WOAJ01000008.1"/>
</dbReference>
<dbReference type="InterPro" id="IPR003540">
    <property type="entry name" value="ADP-ribosyltransferase"/>
</dbReference>
<keyword evidence="6 11" id="KW-0808">Transferase</keyword>
<dbReference type="GO" id="GO:0016757">
    <property type="term" value="F:glycosyltransferase activity"/>
    <property type="evidence" value="ECO:0007669"/>
    <property type="project" value="UniProtKB-KW"/>
</dbReference>
<dbReference type="InterPro" id="IPR014773">
    <property type="entry name" value="YopE_GAP_dom"/>
</dbReference>
<feature type="domain" description="ADP ribosyltransferase" evidence="9">
    <location>
        <begin position="246"/>
        <end position="431"/>
    </location>
</feature>